<accession>A0A0A8YWR0</accession>
<dbReference type="EMBL" id="GBRH01270863">
    <property type="protein sequence ID" value="JAD27032.1"/>
    <property type="molecule type" value="Transcribed_RNA"/>
</dbReference>
<reference evidence="1" key="2">
    <citation type="journal article" date="2015" name="Data Brief">
        <title>Shoot transcriptome of the giant reed, Arundo donax.</title>
        <authorList>
            <person name="Barrero R.A."/>
            <person name="Guerrero F.D."/>
            <person name="Moolhuijzen P."/>
            <person name="Goolsby J.A."/>
            <person name="Tidwell J."/>
            <person name="Bellgard S.E."/>
            <person name="Bellgard M.I."/>
        </authorList>
    </citation>
    <scope>NUCLEOTIDE SEQUENCE</scope>
    <source>
        <tissue evidence="1">Shoot tissue taken approximately 20 cm above the soil surface</tissue>
    </source>
</reference>
<evidence type="ECO:0000313" key="1">
    <source>
        <dbReference type="EMBL" id="JAD27032.1"/>
    </source>
</evidence>
<proteinExistence type="predicted"/>
<protein>
    <submittedName>
        <fullName evidence="1">Uncharacterized protein</fullName>
    </submittedName>
</protein>
<dbReference type="AlphaFoldDB" id="A0A0A8YWR0"/>
<organism evidence="1">
    <name type="scientific">Arundo donax</name>
    <name type="common">Giant reed</name>
    <name type="synonym">Donax arundinaceus</name>
    <dbReference type="NCBI Taxonomy" id="35708"/>
    <lineage>
        <taxon>Eukaryota</taxon>
        <taxon>Viridiplantae</taxon>
        <taxon>Streptophyta</taxon>
        <taxon>Embryophyta</taxon>
        <taxon>Tracheophyta</taxon>
        <taxon>Spermatophyta</taxon>
        <taxon>Magnoliopsida</taxon>
        <taxon>Liliopsida</taxon>
        <taxon>Poales</taxon>
        <taxon>Poaceae</taxon>
        <taxon>PACMAD clade</taxon>
        <taxon>Arundinoideae</taxon>
        <taxon>Arundineae</taxon>
        <taxon>Arundo</taxon>
    </lineage>
</organism>
<name>A0A0A8YWR0_ARUDO</name>
<reference evidence="1" key="1">
    <citation type="submission" date="2014-09" db="EMBL/GenBank/DDBJ databases">
        <authorList>
            <person name="Magalhaes I.L.F."/>
            <person name="Oliveira U."/>
            <person name="Santos F.R."/>
            <person name="Vidigal T.H.D.A."/>
            <person name="Brescovit A.D."/>
            <person name="Santos A.J."/>
        </authorList>
    </citation>
    <scope>NUCLEOTIDE SEQUENCE</scope>
    <source>
        <tissue evidence="1">Shoot tissue taken approximately 20 cm above the soil surface</tissue>
    </source>
</reference>
<sequence>MIFSFRNMKISLTSDASIVMCAPSQ</sequence>